<evidence type="ECO:0000313" key="4">
    <source>
        <dbReference type="Proteomes" id="UP000323454"/>
    </source>
</evidence>
<dbReference type="OrthoDB" id="3325712at2"/>
<dbReference type="Gene3D" id="3.30.470.20">
    <property type="entry name" value="ATP-grasp fold, B domain"/>
    <property type="match status" value="1"/>
</dbReference>
<keyword evidence="1" id="KW-0547">Nucleotide-binding</keyword>
<dbReference type="SUPFAM" id="SSF56059">
    <property type="entry name" value="Glutathione synthetase ATP-binding domain-like"/>
    <property type="match status" value="1"/>
</dbReference>
<proteinExistence type="predicted"/>
<reference evidence="3 4" key="2">
    <citation type="submission" date="2019-09" db="EMBL/GenBank/DDBJ databases">
        <authorList>
            <person name="Jin C."/>
        </authorList>
    </citation>
    <scope>NUCLEOTIDE SEQUENCE [LARGE SCALE GENOMIC DNA]</scope>
    <source>
        <strain evidence="3 4">AN110305</strain>
    </source>
</reference>
<dbReference type="PROSITE" id="PS50975">
    <property type="entry name" value="ATP_GRASP"/>
    <property type="match status" value="1"/>
</dbReference>
<dbReference type="InterPro" id="IPR011761">
    <property type="entry name" value="ATP-grasp"/>
</dbReference>
<evidence type="ECO:0000259" key="2">
    <source>
        <dbReference type="PROSITE" id="PS50975"/>
    </source>
</evidence>
<dbReference type="EMBL" id="VUOB01000022">
    <property type="protein sequence ID" value="KAA2262453.1"/>
    <property type="molecule type" value="Genomic_DNA"/>
</dbReference>
<evidence type="ECO:0000313" key="3">
    <source>
        <dbReference type="EMBL" id="KAA2262453.1"/>
    </source>
</evidence>
<keyword evidence="1" id="KW-0067">ATP-binding</keyword>
<accession>A0A5B2XGG7</accession>
<protein>
    <recommendedName>
        <fullName evidence="2">ATP-grasp domain-containing protein</fullName>
    </recommendedName>
</protein>
<feature type="domain" description="ATP-grasp" evidence="2">
    <location>
        <begin position="140"/>
        <end position="341"/>
    </location>
</feature>
<dbReference type="GO" id="GO:0046872">
    <property type="term" value="F:metal ion binding"/>
    <property type="evidence" value="ECO:0007669"/>
    <property type="project" value="InterPro"/>
</dbReference>
<sequence>MEHVYSALNERLSTVFGDQRVVLAGGTRLPKRVQELHSLGVKQPLVLSTEDHAPLYDPEVARWVSLGIAGSLVSVEHRRLEEVLTAPSPELRAVLDDYDPTGDGLVISTPYVAVPEFAGRPVLNYRRPEWVALENKTTIDALWAELSVPHAPAVVVGMDEDALWQASTLLDRGAGVVWSGDGPSINGGANFVRRVRDREEAAGAFAVLAPKCDQVRVMPFLEGIPVSVHGVVFPDGTAVLRPIEMVVPRRAGSARFLYAGCASYYDPPAAIRDEMRNLARRVGEQLRGSVGYRGTFTLDGIATEDGFLPTEVNTRYGGAMVCFEDALPQLPLALVQVALVAGHDVGVSSMDFEDTLLAAADARRSGAVAANVRAIRPSAAVERPVVFAEWSCRWAHAEETPDAVLRLKPAPIGGRLELDLDPDVLPPGRPVAPLAVAAFALADQEWGTGFGPLEPAVPVGEETGHAVVLEAVQAAGIA</sequence>
<evidence type="ECO:0000256" key="1">
    <source>
        <dbReference type="PROSITE-ProRule" id="PRU00409"/>
    </source>
</evidence>
<organism evidence="3 4">
    <name type="scientific">Solihabitans fulvus</name>
    <dbReference type="NCBI Taxonomy" id="1892852"/>
    <lineage>
        <taxon>Bacteria</taxon>
        <taxon>Bacillati</taxon>
        <taxon>Actinomycetota</taxon>
        <taxon>Actinomycetes</taxon>
        <taxon>Pseudonocardiales</taxon>
        <taxon>Pseudonocardiaceae</taxon>
        <taxon>Solihabitans</taxon>
    </lineage>
</organism>
<name>A0A5B2XGG7_9PSEU</name>
<dbReference type="AlphaFoldDB" id="A0A5B2XGG7"/>
<keyword evidence="4" id="KW-1185">Reference proteome</keyword>
<dbReference type="Proteomes" id="UP000323454">
    <property type="component" value="Unassembled WGS sequence"/>
</dbReference>
<dbReference type="GO" id="GO:0005524">
    <property type="term" value="F:ATP binding"/>
    <property type="evidence" value="ECO:0007669"/>
    <property type="project" value="UniProtKB-UniRule"/>
</dbReference>
<gene>
    <name evidence="3" type="ORF">F0L68_12800</name>
</gene>
<comment type="caution">
    <text evidence="3">The sequence shown here is derived from an EMBL/GenBank/DDBJ whole genome shotgun (WGS) entry which is preliminary data.</text>
</comment>
<reference evidence="3 4" key="1">
    <citation type="submission" date="2019-09" db="EMBL/GenBank/DDBJ databases">
        <title>Goodfellowia gen. nov., a new genus of the Pseudonocardineae related to Actinoalloteichus, containing Goodfellowia coeruleoviolacea gen. nov., comb. nov. gen. nov., comb. nov.</title>
        <authorList>
            <person name="Labeda D."/>
        </authorList>
    </citation>
    <scope>NUCLEOTIDE SEQUENCE [LARGE SCALE GENOMIC DNA]</scope>
    <source>
        <strain evidence="3 4">AN110305</strain>
    </source>
</reference>